<keyword evidence="1" id="KW-0732">Signal</keyword>
<dbReference type="Proteomes" id="UP000789739">
    <property type="component" value="Unassembled WGS sequence"/>
</dbReference>
<reference evidence="3" key="1">
    <citation type="submission" date="2021-06" db="EMBL/GenBank/DDBJ databases">
        <authorList>
            <person name="Kallberg Y."/>
            <person name="Tangrot J."/>
            <person name="Rosling A."/>
        </authorList>
    </citation>
    <scope>NUCLEOTIDE SEQUENCE</scope>
    <source>
        <strain evidence="3">BR232B</strain>
    </source>
</reference>
<keyword evidence="4" id="KW-1185">Reference proteome</keyword>
<dbReference type="InterPro" id="IPR003877">
    <property type="entry name" value="SPRY_dom"/>
</dbReference>
<dbReference type="InterPro" id="IPR050618">
    <property type="entry name" value="Ubq-SigPath_Reg"/>
</dbReference>
<dbReference type="InterPro" id="IPR043136">
    <property type="entry name" value="B30.2/SPRY_sf"/>
</dbReference>
<dbReference type="CDD" id="cd12885">
    <property type="entry name" value="SPRY_RanBP_like"/>
    <property type="match status" value="1"/>
</dbReference>
<dbReference type="Gene3D" id="2.60.120.920">
    <property type="match status" value="1"/>
</dbReference>
<dbReference type="OrthoDB" id="258495at2759"/>
<evidence type="ECO:0000256" key="1">
    <source>
        <dbReference type="SAM" id="SignalP"/>
    </source>
</evidence>
<dbReference type="InterPro" id="IPR001870">
    <property type="entry name" value="B30.2/SPRY"/>
</dbReference>
<feature type="chain" id="PRO_5040251348" evidence="1">
    <location>
        <begin position="25"/>
        <end position="273"/>
    </location>
</feature>
<dbReference type="PANTHER" id="PTHR12864">
    <property type="entry name" value="RAN BINDING PROTEIN 9-RELATED"/>
    <property type="match status" value="1"/>
</dbReference>
<feature type="signal peptide" evidence="1">
    <location>
        <begin position="1"/>
        <end position="24"/>
    </location>
</feature>
<gene>
    <name evidence="3" type="ORF">PBRASI_LOCUS7339</name>
</gene>
<protein>
    <submittedName>
        <fullName evidence="3">8111_t:CDS:1</fullName>
    </submittedName>
</protein>
<evidence type="ECO:0000313" key="4">
    <source>
        <dbReference type="Proteomes" id="UP000789739"/>
    </source>
</evidence>
<name>A0A9N9GBG2_9GLOM</name>
<sequence length="273" mass="29579">MYIVGLVFFVVFAVVLCICRPCSPCVYDKISTLLGFPFETHSTDGAPATSSTVENKTPPLDYQVIPNQRSVVPNGNALQFKDEECTIVRLNLPFSTPLPLTDANAKNESPNAGSVAVQILEDTTASSENGHVYISVDDNKSSSANYFEITAMSSEENAIVAIGLTTNPQQPLEGENEKLPGIMPNSFGYCSDGSKYGPKWGAEDGDTVGCGYDCNTGRVFFTNNGKRLSVDEIVGQNTWFPTIGVIGPCIIKINLGDGQFKYSAIEERRDENF</sequence>
<dbReference type="EMBL" id="CAJVPI010001114">
    <property type="protein sequence ID" value="CAG8595165.1"/>
    <property type="molecule type" value="Genomic_DNA"/>
</dbReference>
<feature type="domain" description="B30.2/SPRY" evidence="2">
    <location>
        <begin position="70"/>
        <end position="260"/>
    </location>
</feature>
<dbReference type="Pfam" id="PF00622">
    <property type="entry name" value="SPRY"/>
    <property type="match status" value="1"/>
</dbReference>
<accession>A0A9N9GBG2</accession>
<comment type="caution">
    <text evidence="3">The sequence shown here is derived from an EMBL/GenBank/DDBJ whole genome shotgun (WGS) entry which is preliminary data.</text>
</comment>
<dbReference type="InterPro" id="IPR044736">
    <property type="entry name" value="Gid1/RanBPM/SPLA_SPRY"/>
</dbReference>
<dbReference type="PROSITE" id="PS50188">
    <property type="entry name" value="B302_SPRY"/>
    <property type="match status" value="1"/>
</dbReference>
<dbReference type="SMART" id="SM00449">
    <property type="entry name" value="SPRY"/>
    <property type="match status" value="1"/>
</dbReference>
<dbReference type="SUPFAM" id="SSF49899">
    <property type="entry name" value="Concanavalin A-like lectins/glucanases"/>
    <property type="match status" value="1"/>
</dbReference>
<evidence type="ECO:0000313" key="3">
    <source>
        <dbReference type="EMBL" id="CAG8595165.1"/>
    </source>
</evidence>
<proteinExistence type="predicted"/>
<dbReference type="AlphaFoldDB" id="A0A9N9GBG2"/>
<organism evidence="3 4">
    <name type="scientific">Paraglomus brasilianum</name>
    <dbReference type="NCBI Taxonomy" id="144538"/>
    <lineage>
        <taxon>Eukaryota</taxon>
        <taxon>Fungi</taxon>
        <taxon>Fungi incertae sedis</taxon>
        <taxon>Mucoromycota</taxon>
        <taxon>Glomeromycotina</taxon>
        <taxon>Glomeromycetes</taxon>
        <taxon>Paraglomerales</taxon>
        <taxon>Paraglomeraceae</taxon>
        <taxon>Paraglomus</taxon>
    </lineage>
</organism>
<dbReference type="InterPro" id="IPR013320">
    <property type="entry name" value="ConA-like_dom_sf"/>
</dbReference>
<evidence type="ECO:0000259" key="2">
    <source>
        <dbReference type="PROSITE" id="PS50188"/>
    </source>
</evidence>